<keyword evidence="3" id="KW-1185">Reference proteome</keyword>
<sequence length="300" mass="32422">MTSREWRGDRDAVFDRDDRTCRRCGTTDSDADGPGLRLYPVGDVPLEGTVHESALVTVCDACFASLGRTPTADSVRLEAAELFDLVREMTQRQGVTVSAAASFASLATSLPGEIDDDPETESNAETEAEYVQARREVLLAIDSVPSRLERLSAVETDHLEDATADGELAQALEALTDAAMGLQSELQELVALAESVAAGLDRCQGCLEPLDIDGNEDGRCPTCGLEHRDVDRWRGREADETDRRDELLFQRLYEEINATLQDASDTTEELTEGAAGVAELLGGTVPDSREGPDEDDTGRA</sequence>
<proteinExistence type="predicted"/>
<feature type="compositionally biased region" description="Low complexity" evidence="1">
    <location>
        <begin position="272"/>
        <end position="285"/>
    </location>
</feature>
<dbReference type="STRING" id="1227454.C446_05235"/>
<dbReference type="AlphaFoldDB" id="M0M7A0"/>
<evidence type="ECO:0000313" key="2">
    <source>
        <dbReference type="EMBL" id="EMA41692.1"/>
    </source>
</evidence>
<evidence type="ECO:0000313" key="3">
    <source>
        <dbReference type="Proteomes" id="UP000011607"/>
    </source>
</evidence>
<dbReference type="PATRIC" id="fig|1227454.3.peg.1038"/>
<reference evidence="2 3" key="1">
    <citation type="journal article" date="2014" name="PLoS Genet.">
        <title>Phylogenetically driven sequencing of extremely halophilic archaea reveals strategies for static and dynamic osmo-response.</title>
        <authorList>
            <person name="Becker E.A."/>
            <person name="Seitzer P.M."/>
            <person name="Tritt A."/>
            <person name="Larsen D."/>
            <person name="Krusor M."/>
            <person name="Yao A.I."/>
            <person name="Wu D."/>
            <person name="Madern D."/>
            <person name="Eisen J.A."/>
            <person name="Darling A.E."/>
            <person name="Facciotti M.T."/>
        </authorList>
    </citation>
    <scope>NUCLEOTIDE SEQUENCE [LARGE SCALE GENOMIC DNA]</scope>
    <source>
        <strain evidence="2 3">JCM 10879</strain>
    </source>
</reference>
<feature type="region of interest" description="Disordered" evidence="1">
    <location>
        <begin position="263"/>
        <end position="300"/>
    </location>
</feature>
<gene>
    <name evidence="2" type="ORF">C446_05235</name>
</gene>
<organism evidence="2 3">
    <name type="scientific">Halobiforma nitratireducens JCM 10879</name>
    <dbReference type="NCBI Taxonomy" id="1227454"/>
    <lineage>
        <taxon>Archaea</taxon>
        <taxon>Methanobacteriati</taxon>
        <taxon>Methanobacteriota</taxon>
        <taxon>Stenosarchaea group</taxon>
        <taxon>Halobacteria</taxon>
        <taxon>Halobacteriales</taxon>
        <taxon>Natrialbaceae</taxon>
        <taxon>Halobiforma</taxon>
    </lineage>
</organism>
<protein>
    <submittedName>
        <fullName evidence="2">Uncharacterized protein</fullName>
    </submittedName>
</protein>
<accession>M0M7A0</accession>
<feature type="compositionally biased region" description="Basic and acidic residues" evidence="1">
    <location>
        <begin position="287"/>
        <end position="300"/>
    </location>
</feature>
<dbReference type="OrthoDB" id="11472at2157"/>
<evidence type="ECO:0000256" key="1">
    <source>
        <dbReference type="SAM" id="MobiDB-lite"/>
    </source>
</evidence>
<dbReference type="EMBL" id="AOMA01000063">
    <property type="protein sequence ID" value="EMA41692.1"/>
    <property type="molecule type" value="Genomic_DNA"/>
</dbReference>
<dbReference type="Proteomes" id="UP000011607">
    <property type="component" value="Unassembled WGS sequence"/>
</dbReference>
<comment type="caution">
    <text evidence="2">The sequence shown here is derived from an EMBL/GenBank/DDBJ whole genome shotgun (WGS) entry which is preliminary data.</text>
</comment>
<name>M0M7A0_9EURY</name>
<dbReference type="RefSeq" id="WP_006672004.1">
    <property type="nucleotide sequence ID" value="NZ_AOMA01000063.1"/>
</dbReference>
<dbReference type="eggNOG" id="arCOG03898">
    <property type="taxonomic scope" value="Archaea"/>
</dbReference>